<dbReference type="AlphaFoldDB" id="A0A6M3J8Q8"/>
<reference evidence="1" key="1">
    <citation type="submission" date="2020-03" db="EMBL/GenBank/DDBJ databases">
        <title>The deep terrestrial virosphere.</title>
        <authorList>
            <person name="Holmfeldt K."/>
            <person name="Nilsson E."/>
            <person name="Simone D."/>
            <person name="Lopez-Fernandez M."/>
            <person name="Wu X."/>
            <person name="de Brujin I."/>
            <person name="Lundin D."/>
            <person name="Andersson A."/>
            <person name="Bertilsson S."/>
            <person name="Dopson M."/>
        </authorList>
    </citation>
    <scope>NUCLEOTIDE SEQUENCE</scope>
    <source>
        <strain evidence="1">MM415B00358</strain>
    </source>
</reference>
<dbReference type="EMBL" id="MT141552">
    <property type="protein sequence ID" value="QJA66253.1"/>
    <property type="molecule type" value="Genomic_DNA"/>
</dbReference>
<proteinExistence type="predicted"/>
<gene>
    <name evidence="1" type="ORF">MM415B00358_0015</name>
</gene>
<name>A0A6M3J8Q8_9ZZZZ</name>
<accession>A0A6M3J8Q8</accession>
<evidence type="ECO:0000313" key="1">
    <source>
        <dbReference type="EMBL" id="QJA66253.1"/>
    </source>
</evidence>
<organism evidence="1">
    <name type="scientific">viral metagenome</name>
    <dbReference type="NCBI Taxonomy" id="1070528"/>
    <lineage>
        <taxon>unclassified sequences</taxon>
        <taxon>metagenomes</taxon>
        <taxon>organismal metagenomes</taxon>
    </lineage>
</organism>
<sequence length="215" mass="24842">MTEATRDAEILEVLRENKQVMEGTKAESITPLKDGDLPLGTDDSMGLKTVSSAGIIYVWDTKTFEKIPILYYMANQKMKEKRADGSYRFTARQPEGKPWKGTVKCRLHKEDPDRTYYDTLGLRYCTKSNLSNVYERDRHMKMKHPKEWESIEQARIARERQEDRDLQRLVLASAARTPEAPVVTVVETSATDRINDPLYQKRVENMARARAAKKK</sequence>
<protein>
    <submittedName>
        <fullName evidence="1">Uncharacterized protein</fullName>
    </submittedName>
</protein>